<feature type="transmembrane region" description="Helical" evidence="17">
    <location>
        <begin position="15"/>
        <end position="38"/>
    </location>
</feature>
<proteinExistence type="inferred from homology"/>
<keyword evidence="3" id="KW-1003">Cell membrane</keyword>
<evidence type="ECO:0000256" key="3">
    <source>
        <dbReference type="ARBA" id="ARBA00022475"/>
    </source>
</evidence>
<evidence type="ECO:0000313" key="20">
    <source>
        <dbReference type="Proteomes" id="UP000738325"/>
    </source>
</evidence>
<dbReference type="GO" id="GO:0071555">
    <property type="term" value="P:cell wall organization"/>
    <property type="evidence" value="ECO:0007669"/>
    <property type="project" value="UniProtKB-KW"/>
</dbReference>
<evidence type="ECO:0000256" key="14">
    <source>
        <dbReference type="ARBA" id="ARBA00038929"/>
    </source>
</evidence>
<keyword evidence="20" id="KW-1185">Reference proteome</keyword>
<dbReference type="GO" id="GO:0009251">
    <property type="term" value="P:glucan catabolic process"/>
    <property type="evidence" value="ECO:0007669"/>
    <property type="project" value="TreeGrafter"/>
</dbReference>
<feature type="domain" description="Glycoside hydrolase family 5" evidence="18">
    <location>
        <begin position="146"/>
        <end position="379"/>
    </location>
</feature>
<evidence type="ECO:0000256" key="13">
    <source>
        <dbReference type="ARBA" id="ARBA00037126"/>
    </source>
</evidence>
<keyword evidence="5 16" id="KW-0378">Hydrolase</keyword>
<dbReference type="PANTHER" id="PTHR31297">
    <property type="entry name" value="GLUCAN ENDO-1,6-BETA-GLUCOSIDASE B"/>
    <property type="match status" value="1"/>
</dbReference>
<dbReference type="GO" id="GO:0005576">
    <property type="term" value="C:extracellular region"/>
    <property type="evidence" value="ECO:0007669"/>
    <property type="project" value="TreeGrafter"/>
</dbReference>
<keyword evidence="8 17" id="KW-0472">Membrane</keyword>
<dbReference type="OrthoDB" id="62120at2759"/>
<dbReference type="AlphaFoldDB" id="A0A9P6RJ82"/>
<keyword evidence="9" id="KW-0325">Glycoprotein</keyword>
<dbReference type="FunFam" id="3.20.20.80:FF:000033">
    <property type="entry name" value="Glucan 1,3-beta-glucosidase A"/>
    <property type="match status" value="1"/>
</dbReference>
<name>A0A9P6RJ82_9FUNG</name>
<keyword evidence="10 16" id="KW-0326">Glycosidase</keyword>
<comment type="subcellular location">
    <subcellularLocation>
        <location evidence="1">Cell membrane</location>
        <topology evidence="1">Single-pass type II membrane protein</topology>
    </subcellularLocation>
</comment>
<dbReference type="EMBL" id="JAAAIP010000239">
    <property type="protein sequence ID" value="KAG0321569.1"/>
    <property type="molecule type" value="Genomic_DNA"/>
</dbReference>
<evidence type="ECO:0000256" key="2">
    <source>
        <dbReference type="ARBA" id="ARBA00005641"/>
    </source>
</evidence>
<dbReference type="EC" id="3.2.1.58" evidence="14"/>
<accession>A0A9P6RJ82</accession>
<dbReference type="PANTHER" id="PTHR31297:SF34">
    <property type="entry name" value="GLUCAN 1,3-BETA-GLUCOSIDASE 2"/>
    <property type="match status" value="1"/>
</dbReference>
<dbReference type="Proteomes" id="UP000738325">
    <property type="component" value="Unassembled WGS sequence"/>
</dbReference>
<keyword evidence="6" id="KW-0735">Signal-anchor</keyword>
<keyword evidence="11" id="KW-0961">Cell wall biogenesis/degradation</keyword>
<keyword evidence="4 17" id="KW-0812">Transmembrane</keyword>
<evidence type="ECO:0000256" key="7">
    <source>
        <dbReference type="ARBA" id="ARBA00022989"/>
    </source>
</evidence>
<dbReference type="GO" id="GO:0009986">
    <property type="term" value="C:cell surface"/>
    <property type="evidence" value="ECO:0007669"/>
    <property type="project" value="TreeGrafter"/>
</dbReference>
<evidence type="ECO:0000256" key="6">
    <source>
        <dbReference type="ARBA" id="ARBA00022968"/>
    </source>
</evidence>
<evidence type="ECO:0000256" key="15">
    <source>
        <dbReference type="ARBA" id="ARBA00041260"/>
    </source>
</evidence>
<evidence type="ECO:0000259" key="18">
    <source>
        <dbReference type="Pfam" id="PF00150"/>
    </source>
</evidence>
<dbReference type="InterPro" id="IPR050386">
    <property type="entry name" value="Glycosyl_hydrolase_5"/>
</dbReference>
<dbReference type="InterPro" id="IPR017853">
    <property type="entry name" value="GH"/>
</dbReference>
<evidence type="ECO:0000256" key="9">
    <source>
        <dbReference type="ARBA" id="ARBA00023180"/>
    </source>
</evidence>
<evidence type="ECO:0000256" key="8">
    <source>
        <dbReference type="ARBA" id="ARBA00023136"/>
    </source>
</evidence>
<dbReference type="SUPFAM" id="SSF51445">
    <property type="entry name" value="(Trans)glycosidases"/>
    <property type="match status" value="1"/>
</dbReference>
<comment type="function">
    <text evidence="13">Glucosidase involved in the degradation of cellulosic biomass. Active on lichenan.</text>
</comment>
<evidence type="ECO:0000256" key="1">
    <source>
        <dbReference type="ARBA" id="ARBA00004401"/>
    </source>
</evidence>
<dbReference type="Gene3D" id="3.20.20.80">
    <property type="entry name" value="Glycosidases"/>
    <property type="match status" value="1"/>
</dbReference>
<dbReference type="GO" id="GO:0005886">
    <property type="term" value="C:plasma membrane"/>
    <property type="evidence" value="ECO:0007669"/>
    <property type="project" value="UniProtKB-SubCell"/>
</dbReference>
<dbReference type="Pfam" id="PF00150">
    <property type="entry name" value="Cellulase"/>
    <property type="match status" value="1"/>
</dbReference>
<dbReference type="GO" id="GO:0004338">
    <property type="term" value="F:glucan exo-1,3-beta-glucosidase activity"/>
    <property type="evidence" value="ECO:0007669"/>
    <property type="project" value="UniProtKB-EC"/>
</dbReference>
<protein>
    <recommendedName>
        <fullName evidence="14">glucan 1,3-beta-glucosidase</fullName>
        <ecNumber evidence="14">3.2.1.58</ecNumber>
    </recommendedName>
    <alternativeName>
        <fullName evidence="15">Exo-1,3-beta-glucanase D</fullName>
    </alternativeName>
</protein>
<evidence type="ECO:0000256" key="11">
    <source>
        <dbReference type="ARBA" id="ARBA00023316"/>
    </source>
</evidence>
<evidence type="ECO:0000256" key="5">
    <source>
        <dbReference type="ARBA" id="ARBA00022801"/>
    </source>
</evidence>
<comment type="catalytic activity">
    <reaction evidence="12">
        <text>Successive hydrolysis of beta-D-glucose units from the non-reducing ends of (1-&gt;3)-beta-D-glucans, releasing alpha-glucose.</text>
        <dbReference type="EC" id="3.2.1.58"/>
    </reaction>
</comment>
<evidence type="ECO:0000256" key="12">
    <source>
        <dbReference type="ARBA" id="ARBA00036824"/>
    </source>
</evidence>
<comment type="similarity">
    <text evidence="2 16">Belongs to the glycosyl hydrolase 5 (cellulase A) family.</text>
</comment>
<evidence type="ECO:0000256" key="16">
    <source>
        <dbReference type="RuleBase" id="RU361153"/>
    </source>
</evidence>
<evidence type="ECO:0000256" key="10">
    <source>
        <dbReference type="ARBA" id="ARBA00023295"/>
    </source>
</evidence>
<keyword evidence="7 17" id="KW-1133">Transmembrane helix</keyword>
<organism evidence="19 20">
    <name type="scientific">Dissophora globulifera</name>
    <dbReference type="NCBI Taxonomy" id="979702"/>
    <lineage>
        <taxon>Eukaryota</taxon>
        <taxon>Fungi</taxon>
        <taxon>Fungi incertae sedis</taxon>
        <taxon>Mucoromycota</taxon>
        <taxon>Mortierellomycotina</taxon>
        <taxon>Mortierellomycetes</taxon>
        <taxon>Mortierellales</taxon>
        <taxon>Mortierellaceae</taxon>
        <taxon>Dissophora</taxon>
    </lineage>
</organism>
<reference evidence="19" key="1">
    <citation type="journal article" date="2020" name="Fungal Divers.">
        <title>Resolving the Mortierellaceae phylogeny through synthesis of multi-gene phylogenetics and phylogenomics.</title>
        <authorList>
            <person name="Vandepol N."/>
            <person name="Liber J."/>
            <person name="Desiro A."/>
            <person name="Na H."/>
            <person name="Kennedy M."/>
            <person name="Barry K."/>
            <person name="Grigoriev I.V."/>
            <person name="Miller A.N."/>
            <person name="O'Donnell K."/>
            <person name="Stajich J.E."/>
            <person name="Bonito G."/>
        </authorList>
    </citation>
    <scope>NUCLEOTIDE SEQUENCE</scope>
    <source>
        <strain evidence="19">REB-010B</strain>
    </source>
</reference>
<evidence type="ECO:0000313" key="19">
    <source>
        <dbReference type="EMBL" id="KAG0321569.1"/>
    </source>
</evidence>
<dbReference type="InterPro" id="IPR001547">
    <property type="entry name" value="Glyco_hydro_5"/>
</dbReference>
<evidence type="ECO:0000256" key="17">
    <source>
        <dbReference type="SAM" id="Phobius"/>
    </source>
</evidence>
<gene>
    <name evidence="19" type="ORF">BGZ99_003822</name>
</gene>
<comment type="caution">
    <text evidence="19">The sequence shown here is derived from an EMBL/GenBank/DDBJ whole genome shotgun (WGS) entry which is preliminary data.</text>
</comment>
<sequence>MGTQNKSDRSCFRRYLCLIILVVLVVIAAAVAIPLVLIKPWNKSKSSSPEEIPAVLNNNTITPSSDDSAKVNSYTPALNQPFDYANGTVKMRGVNLGGWLVLEPFITPSLFDPYIASGAVDEWTLCTILGPQAAATLLEQHYASWVTEDTFIKLKDLGLNHVRIPIGFWAMGNLTADEPYVADISWKYLLRGIEWARKYGMRVMVELHGAPGSQNGWNHSGRSGQIDWINGTMGPQNALRTLPYLEKMATFFSNPSYAHVNPIMGMLNEPAAYIIGAEKVMAWYKQAFATVRAATGTGEGHGPWAIIHDGFLGLEAWSGFMKGSDRLMLDAHQYIMFDENLMSMNQTAQLKFACQQWGASSTTSTKNFGPTMVGEFSVAVNDCATYLNGVGVGYRWDGTFPGSVAHSANSTCTHENDASTYSTQYKQFLTDFFSAQLDAFEQGAGWFFWNFKTESNPLWSYFDGVDNGWIPQDVNNRPPSYCTRMGLAVNGTN</sequence>
<evidence type="ECO:0000256" key="4">
    <source>
        <dbReference type="ARBA" id="ARBA00022692"/>
    </source>
</evidence>